<sequence>MEECMNKAEFVELVKEVGGFETKKEAEKAVSAFTAAVEKALEKKGNVELVGFGKFEAVLQKGKEGKVPGSDKKYKTKDKFVPKFKPGKGLKDLVAKAKK</sequence>
<dbReference type="PANTHER" id="PTHR33175:SF3">
    <property type="entry name" value="DNA-BINDING PROTEIN HU-BETA"/>
    <property type="match status" value="1"/>
</dbReference>
<name>Q7MRV1_WOLSU</name>
<dbReference type="GO" id="GO:0003677">
    <property type="term" value="F:DNA binding"/>
    <property type="evidence" value="ECO:0007669"/>
    <property type="project" value="UniProtKB-KW"/>
</dbReference>
<dbReference type="GO" id="GO:0030527">
    <property type="term" value="F:structural constituent of chromatin"/>
    <property type="evidence" value="ECO:0007669"/>
    <property type="project" value="InterPro"/>
</dbReference>
<evidence type="ECO:0000256" key="1">
    <source>
        <dbReference type="ARBA" id="ARBA00010529"/>
    </source>
</evidence>
<protein>
    <submittedName>
        <fullName evidence="5">Uncharacterized protein</fullName>
    </submittedName>
</protein>
<dbReference type="Gene3D" id="4.10.520.10">
    <property type="entry name" value="IHF-like DNA-binding proteins"/>
    <property type="match status" value="1"/>
</dbReference>
<dbReference type="KEGG" id="wsu:WS1019"/>
<dbReference type="Pfam" id="PF00216">
    <property type="entry name" value="Bac_DNA_binding"/>
    <property type="match status" value="1"/>
</dbReference>
<dbReference type="EMBL" id="BX571659">
    <property type="protein sequence ID" value="CAE10121.1"/>
    <property type="molecule type" value="Genomic_DNA"/>
</dbReference>
<dbReference type="InterPro" id="IPR010992">
    <property type="entry name" value="IHF-like_DNA-bd_dom_sf"/>
</dbReference>
<comment type="similarity">
    <text evidence="1 4">Belongs to the bacterial histone-like protein family.</text>
</comment>
<dbReference type="PANTHER" id="PTHR33175">
    <property type="entry name" value="DNA-BINDING PROTEIN HU"/>
    <property type="match status" value="1"/>
</dbReference>
<dbReference type="AlphaFoldDB" id="Q7MRV1"/>
<dbReference type="eggNOG" id="COG0776">
    <property type="taxonomic scope" value="Bacteria"/>
</dbReference>
<organism evidence="6">
    <name type="scientific">Wolinella succinogenes (strain ATCC 29543 / DSM 1740 / CCUG 13145 / JCM 31913 / LMG 7466 / NCTC 11488 / FDC 602W)</name>
    <name type="common">Vibrio succinogenes</name>
    <dbReference type="NCBI Taxonomy" id="273121"/>
    <lineage>
        <taxon>Bacteria</taxon>
        <taxon>Pseudomonadati</taxon>
        <taxon>Campylobacterota</taxon>
        <taxon>Epsilonproteobacteria</taxon>
        <taxon>Campylobacterales</taxon>
        <taxon>Helicobacteraceae</taxon>
        <taxon>Wolinella</taxon>
    </lineage>
</organism>
<dbReference type="GO" id="GO:0030261">
    <property type="term" value="P:chromosome condensation"/>
    <property type="evidence" value="ECO:0007669"/>
    <property type="project" value="UniProtKB-KW"/>
</dbReference>
<evidence type="ECO:0000313" key="6">
    <source>
        <dbReference type="Proteomes" id="UP000000422"/>
    </source>
</evidence>
<keyword evidence="2" id="KW-0226">DNA condensation</keyword>
<proteinExistence type="inferred from homology"/>
<dbReference type="STRING" id="273121.WS1019"/>
<evidence type="ECO:0000313" key="5">
    <source>
        <dbReference type="EMBL" id="CAE10121.1"/>
    </source>
</evidence>
<evidence type="ECO:0000256" key="3">
    <source>
        <dbReference type="ARBA" id="ARBA00023125"/>
    </source>
</evidence>
<dbReference type="PRINTS" id="PR01727">
    <property type="entry name" value="DNABINDINGHU"/>
</dbReference>
<dbReference type="HOGENOM" id="CLU_105066_3_1_7"/>
<reference evidence="5 6" key="1">
    <citation type="journal article" date="2003" name="Proc. Natl. Acad. Sci. U.S.A.">
        <title>Complete genome sequence and analysis of Wolinella succinogenes.</title>
        <authorList>
            <person name="Baar C."/>
            <person name="Eppinger M."/>
            <person name="Raddatz G."/>
            <person name="Simon JM."/>
            <person name="Lanz C."/>
            <person name="Klimmek O."/>
            <person name="Nandakumar R."/>
            <person name="Gross R."/>
            <person name="Rosinus A."/>
            <person name="Keller H."/>
            <person name="Jagtap P."/>
            <person name="Linke B."/>
            <person name="Meyer F."/>
            <person name="Lederer H."/>
            <person name="Schuster S.C."/>
        </authorList>
    </citation>
    <scope>NUCLEOTIDE SEQUENCE [LARGE SCALE GENOMIC DNA]</scope>
    <source>
        <strain evidence="6">ATCC 29543 / DSM 1740 / CCUG 13145 / JCM 31913 / LMG 7466 / NCTC 11488 / FDC 602W</strain>
    </source>
</reference>
<keyword evidence="3" id="KW-0238">DNA-binding</keyword>
<keyword evidence="6" id="KW-1185">Reference proteome</keyword>
<dbReference type="GO" id="GO:0005829">
    <property type="term" value="C:cytosol"/>
    <property type="evidence" value="ECO:0007669"/>
    <property type="project" value="TreeGrafter"/>
</dbReference>
<dbReference type="Proteomes" id="UP000000422">
    <property type="component" value="Chromosome"/>
</dbReference>
<accession>Q7MRV1</accession>
<evidence type="ECO:0000256" key="2">
    <source>
        <dbReference type="ARBA" id="ARBA00023067"/>
    </source>
</evidence>
<evidence type="ECO:0000256" key="4">
    <source>
        <dbReference type="RuleBase" id="RU003939"/>
    </source>
</evidence>
<gene>
    <name evidence="5" type="ordered locus">WS1019</name>
</gene>
<dbReference type="InterPro" id="IPR000119">
    <property type="entry name" value="Hist_DNA-bd"/>
</dbReference>
<dbReference type="SMART" id="SM00411">
    <property type="entry name" value="BHL"/>
    <property type="match status" value="1"/>
</dbReference>
<dbReference type="SUPFAM" id="SSF47729">
    <property type="entry name" value="IHF-like DNA-binding proteins"/>
    <property type="match status" value="1"/>
</dbReference>